<comment type="caution">
    <text evidence="2">The sequence shown here is derived from an EMBL/GenBank/DDBJ whole genome shotgun (WGS) entry which is preliminary data.</text>
</comment>
<feature type="non-terminal residue" evidence="2">
    <location>
        <position position="463"/>
    </location>
</feature>
<reference evidence="2" key="1">
    <citation type="journal article" date="2021" name="New Phytol.">
        <title>Evolutionary innovations through gain and loss of genes in the ectomycorrhizal Boletales.</title>
        <authorList>
            <person name="Wu G."/>
            <person name="Miyauchi S."/>
            <person name="Morin E."/>
            <person name="Kuo A."/>
            <person name="Drula E."/>
            <person name="Varga T."/>
            <person name="Kohler A."/>
            <person name="Feng B."/>
            <person name="Cao Y."/>
            <person name="Lipzen A."/>
            <person name="Daum C."/>
            <person name="Hundley H."/>
            <person name="Pangilinan J."/>
            <person name="Johnson J."/>
            <person name="Barry K."/>
            <person name="LaButti K."/>
            <person name="Ng V."/>
            <person name="Ahrendt S."/>
            <person name="Min B."/>
            <person name="Choi I.G."/>
            <person name="Park H."/>
            <person name="Plett J.M."/>
            <person name="Magnuson J."/>
            <person name="Spatafora J.W."/>
            <person name="Nagy L.G."/>
            <person name="Henrissat B."/>
            <person name="Grigoriev I.V."/>
            <person name="Yang Z.L."/>
            <person name="Xu J."/>
            <person name="Martin F.M."/>
        </authorList>
    </citation>
    <scope>NUCLEOTIDE SEQUENCE</scope>
    <source>
        <strain evidence="2">KKN 215</strain>
    </source>
</reference>
<sequence>MPKCWCNSNKCNGKSVPHDTARAHRISDSRNHSHKAQIITRVTALPQATTGHIPRSLNEQVIHPFPDLSSVPTVSSRNSVEQQMLEHGTMIASDMYLDHPHLPHLPSVPDHLDPAALLLACVEHHTQYNATVEANSPRLTSYLAHSAPIIDEEERHFLRAYQDALEDPHYQIISQSEPAEPDIDDELFLPDAPVVQQEIQDMPPLADDDDSDNEDDGDDIHAESTGFDGLSAEDLAYIDSIPVQSLPSPATLDLATLSPADVIPLVYHENSDITGESTNTSDDPDPFFKSSDLAHSPPSLFFSQPEHLQLVYGAVSWARQHSHVSRAACVILLLAFSLVISLLSPNAAKPLLSMQSMNLVLPLSGSKLRVLSVCYNCKEVYPDSDDSPTCCTNCHTELYKPSKTTRGSTRNTRIPWLKYPYMSLSAQLGTMLTIPGFEEMMDEWKTKDRQPEVYQDIFDGAVS</sequence>
<dbReference type="OrthoDB" id="3239894at2759"/>
<gene>
    <name evidence="2" type="ORF">BXZ70DRAFT_1065729</name>
</gene>
<evidence type="ECO:0000256" key="1">
    <source>
        <dbReference type="SAM" id="MobiDB-lite"/>
    </source>
</evidence>
<organism evidence="2 3">
    <name type="scientific">Cristinia sonorae</name>
    <dbReference type="NCBI Taxonomy" id="1940300"/>
    <lineage>
        <taxon>Eukaryota</taxon>
        <taxon>Fungi</taxon>
        <taxon>Dikarya</taxon>
        <taxon>Basidiomycota</taxon>
        <taxon>Agaricomycotina</taxon>
        <taxon>Agaricomycetes</taxon>
        <taxon>Agaricomycetidae</taxon>
        <taxon>Agaricales</taxon>
        <taxon>Pleurotineae</taxon>
        <taxon>Stephanosporaceae</taxon>
        <taxon>Cristinia</taxon>
    </lineage>
</organism>
<accession>A0A8K0UNL5</accession>
<evidence type="ECO:0000313" key="2">
    <source>
        <dbReference type="EMBL" id="KAH8099446.1"/>
    </source>
</evidence>
<dbReference type="EMBL" id="JAEVFJ010000020">
    <property type="protein sequence ID" value="KAH8099446.1"/>
    <property type="molecule type" value="Genomic_DNA"/>
</dbReference>
<dbReference type="Proteomes" id="UP000813824">
    <property type="component" value="Unassembled WGS sequence"/>
</dbReference>
<feature type="region of interest" description="Disordered" evidence="1">
    <location>
        <begin position="202"/>
        <end position="226"/>
    </location>
</feature>
<keyword evidence="3" id="KW-1185">Reference proteome</keyword>
<feature type="compositionally biased region" description="Acidic residues" evidence="1">
    <location>
        <begin position="206"/>
        <end position="218"/>
    </location>
</feature>
<evidence type="ECO:0000313" key="3">
    <source>
        <dbReference type="Proteomes" id="UP000813824"/>
    </source>
</evidence>
<protein>
    <submittedName>
        <fullName evidence="2">Uncharacterized protein</fullName>
    </submittedName>
</protein>
<dbReference type="AlphaFoldDB" id="A0A8K0UNL5"/>
<name>A0A8K0UNL5_9AGAR</name>
<proteinExistence type="predicted"/>